<reference evidence="2 3" key="1">
    <citation type="submission" date="2022-12" db="EMBL/GenBank/DDBJ databases">
        <title>Chromosome-level genome of Tegillarca granosa.</title>
        <authorList>
            <person name="Kim J."/>
        </authorList>
    </citation>
    <scope>NUCLEOTIDE SEQUENCE [LARGE SCALE GENOMIC DNA]</scope>
    <source>
        <strain evidence="2">Teg-2019</strain>
        <tissue evidence="2">Adductor muscle</tissue>
    </source>
</reference>
<protein>
    <submittedName>
        <fullName evidence="2">Uncharacterized protein</fullName>
    </submittedName>
</protein>
<accession>A0ABQ9FFE0</accession>
<keyword evidence="3" id="KW-1185">Reference proteome</keyword>
<dbReference type="EMBL" id="JARBDR010000342">
    <property type="protein sequence ID" value="KAJ8314385.1"/>
    <property type="molecule type" value="Genomic_DNA"/>
</dbReference>
<dbReference type="SUPFAM" id="SSF47823">
    <property type="entry name" value="lambda integrase-like, N-terminal domain"/>
    <property type="match status" value="1"/>
</dbReference>
<keyword evidence="1" id="KW-0238">DNA-binding</keyword>
<dbReference type="Proteomes" id="UP001217089">
    <property type="component" value="Unassembled WGS sequence"/>
</dbReference>
<evidence type="ECO:0000313" key="2">
    <source>
        <dbReference type="EMBL" id="KAJ8314385.1"/>
    </source>
</evidence>
<proteinExistence type="predicted"/>
<gene>
    <name evidence="2" type="ORF">KUTeg_008946</name>
</gene>
<dbReference type="Gene3D" id="1.10.150.130">
    <property type="match status" value="1"/>
</dbReference>
<evidence type="ECO:0000256" key="1">
    <source>
        <dbReference type="ARBA" id="ARBA00023125"/>
    </source>
</evidence>
<sequence>MRQDNTVRQYMYGFQKFKKWTDMFQEHCALPAQPLHASLYLLSIMQSSDTCSPVISAFYSISWAHKLAGYVDRWMFCQNLLEAMCLIAFSGFFRFAELCCIKEHIIVFEPSYVKIVVEKSKNDVYRDEVPVNYLILDTERLC</sequence>
<evidence type="ECO:0000313" key="3">
    <source>
        <dbReference type="Proteomes" id="UP001217089"/>
    </source>
</evidence>
<name>A0ABQ9FFE0_TEGGR</name>
<organism evidence="2 3">
    <name type="scientific">Tegillarca granosa</name>
    <name type="common">Malaysian cockle</name>
    <name type="synonym">Anadara granosa</name>
    <dbReference type="NCBI Taxonomy" id="220873"/>
    <lineage>
        <taxon>Eukaryota</taxon>
        <taxon>Metazoa</taxon>
        <taxon>Spiralia</taxon>
        <taxon>Lophotrochozoa</taxon>
        <taxon>Mollusca</taxon>
        <taxon>Bivalvia</taxon>
        <taxon>Autobranchia</taxon>
        <taxon>Pteriomorphia</taxon>
        <taxon>Arcoida</taxon>
        <taxon>Arcoidea</taxon>
        <taxon>Arcidae</taxon>
        <taxon>Tegillarca</taxon>
    </lineage>
</organism>
<dbReference type="InterPro" id="IPR010998">
    <property type="entry name" value="Integrase_recombinase_N"/>
</dbReference>
<comment type="caution">
    <text evidence="2">The sequence shown here is derived from an EMBL/GenBank/DDBJ whole genome shotgun (WGS) entry which is preliminary data.</text>
</comment>